<feature type="repeat" description="CXXCXGXG motif" evidence="11">
    <location>
        <begin position="206"/>
        <end position="213"/>
    </location>
</feature>
<dbReference type="GO" id="GO:0008270">
    <property type="term" value="F:zinc ion binding"/>
    <property type="evidence" value="ECO:0007669"/>
    <property type="project" value="UniProtKB-UniRule"/>
</dbReference>
<dbReference type="HOGENOM" id="CLU_017633_0_7_7"/>
<dbReference type="GO" id="GO:0005737">
    <property type="term" value="C:cytoplasm"/>
    <property type="evidence" value="ECO:0007669"/>
    <property type="project" value="UniProtKB-SubCell"/>
</dbReference>
<proteinExistence type="inferred from homology"/>
<dbReference type="InterPro" id="IPR012724">
    <property type="entry name" value="DnaJ"/>
</dbReference>
<dbReference type="Gene3D" id="1.10.287.110">
    <property type="entry name" value="DnaJ domain"/>
    <property type="match status" value="1"/>
</dbReference>
<evidence type="ECO:0000256" key="12">
    <source>
        <dbReference type="PROSITE-ProRule" id="PRU00546"/>
    </source>
</evidence>
<dbReference type="Pfam" id="PF01556">
    <property type="entry name" value="DnaJ_C"/>
    <property type="match status" value="1"/>
</dbReference>
<feature type="binding site" evidence="11">
    <location>
        <position position="192"/>
    </location>
    <ligand>
        <name>Zn(2+)</name>
        <dbReference type="ChEBI" id="CHEBI:29105"/>
        <label>2</label>
    </ligand>
</feature>
<dbReference type="Pfam" id="PF00684">
    <property type="entry name" value="DnaJ_CXXCXGXG"/>
    <property type="match status" value="1"/>
</dbReference>
<protein>
    <recommendedName>
        <fullName evidence="10 11">Chaperone protein DnaJ</fullName>
    </recommendedName>
</protein>
<comment type="similarity">
    <text evidence="9 11">Belongs to the DnaJ family.</text>
</comment>
<accession>M4V8X0</accession>
<dbReference type="InterPro" id="IPR036410">
    <property type="entry name" value="HSP_DnaJ_Cys-rich_dom_sf"/>
</dbReference>
<feature type="binding site" evidence="11">
    <location>
        <position position="209"/>
    </location>
    <ligand>
        <name>Zn(2+)</name>
        <dbReference type="ChEBI" id="CHEBI:29105"/>
        <label>1</label>
    </ligand>
</feature>
<name>M4V8X0_9BACT</name>
<dbReference type="HAMAP" id="MF_01152">
    <property type="entry name" value="DnaJ"/>
    <property type="match status" value="1"/>
</dbReference>
<dbReference type="EMBL" id="CP003537">
    <property type="protein sequence ID" value="AGH95852.1"/>
    <property type="molecule type" value="Genomic_DNA"/>
</dbReference>
<dbReference type="PROSITE" id="PS51188">
    <property type="entry name" value="ZF_CR"/>
    <property type="match status" value="1"/>
</dbReference>
<keyword evidence="4 11" id="KW-0863">Zinc-finger</keyword>
<dbReference type="GO" id="GO:0051082">
    <property type="term" value="F:unfolded protein binding"/>
    <property type="evidence" value="ECO:0007669"/>
    <property type="project" value="UniProtKB-UniRule"/>
</dbReference>
<dbReference type="Pfam" id="PF00226">
    <property type="entry name" value="DnaJ"/>
    <property type="match status" value="1"/>
</dbReference>
<evidence type="ECO:0000256" key="6">
    <source>
        <dbReference type="ARBA" id="ARBA00023016"/>
    </source>
</evidence>
<comment type="domain">
    <text evidence="11">The J domain is necessary and sufficient to stimulate DnaK ATPase activity. Zinc center 1 plays an important role in the autonomous, DnaK-independent chaperone activity of DnaJ. Zinc center 2 is essential for interaction with DnaK and for DnaJ activity.</text>
</comment>
<comment type="function">
    <text evidence="8 11">Participates actively in the response to hyperosmotic and heat shock by preventing the aggregation of stress-denatured proteins and by disaggregating proteins, also in an autonomous, DnaK-independent fashion. Unfolded proteins bind initially to DnaJ; upon interaction with the DnaJ-bound protein, DnaK hydrolyzes its bound ATP, resulting in the formation of a stable complex. GrpE releases ADP from DnaK; ATP binding to DnaK triggers the release of the substrate protein, thus completing the reaction cycle. Several rounds of ATP-dependent interactions between DnaJ, DnaK and GrpE are required for fully efficient folding. Also involved, together with DnaK and GrpE, in the DNA replication of plasmids through activation of initiation proteins.</text>
</comment>
<feature type="domain" description="CR-type" evidence="14">
    <location>
        <begin position="140"/>
        <end position="218"/>
    </location>
</feature>
<gene>
    <name evidence="11" type="primary">dnaJ</name>
    <name evidence="15" type="ORF">A11Q_1636</name>
</gene>
<feature type="binding site" evidence="11">
    <location>
        <position position="195"/>
    </location>
    <ligand>
        <name>Zn(2+)</name>
        <dbReference type="ChEBI" id="CHEBI:29105"/>
        <label>2</label>
    </ligand>
</feature>
<evidence type="ECO:0000256" key="2">
    <source>
        <dbReference type="ARBA" id="ARBA00022723"/>
    </source>
</evidence>
<keyword evidence="2 11" id="KW-0479">Metal-binding</keyword>
<keyword evidence="3 11" id="KW-0677">Repeat</keyword>
<keyword evidence="1 11" id="KW-0235">DNA replication</keyword>
<dbReference type="AlphaFoldDB" id="M4V8X0"/>
<dbReference type="GO" id="GO:0031072">
    <property type="term" value="F:heat shock protein binding"/>
    <property type="evidence" value="ECO:0007669"/>
    <property type="project" value="InterPro"/>
</dbReference>
<keyword evidence="5 11" id="KW-0862">Zinc</keyword>
<feature type="zinc finger region" description="CR-type" evidence="12">
    <location>
        <begin position="140"/>
        <end position="218"/>
    </location>
</feature>
<feature type="binding site" evidence="11">
    <location>
        <position position="156"/>
    </location>
    <ligand>
        <name>Zn(2+)</name>
        <dbReference type="ChEBI" id="CHEBI:29105"/>
        <label>1</label>
    </ligand>
</feature>
<dbReference type="GO" id="GO:0005524">
    <property type="term" value="F:ATP binding"/>
    <property type="evidence" value="ECO:0007669"/>
    <property type="project" value="InterPro"/>
</dbReference>
<dbReference type="InterPro" id="IPR018253">
    <property type="entry name" value="DnaJ_domain_CS"/>
</dbReference>
<dbReference type="RefSeq" id="WP_015470342.1">
    <property type="nucleotide sequence ID" value="NC_020813.1"/>
</dbReference>
<feature type="repeat" description="CXXCXGXG motif" evidence="11">
    <location>
        <begin position="170"/>
        <end position="177"/>
    </location>
</feature>
<dbReference type="InterPro" id="IPR001623">
    <property type="entry name" value="DnaJ_domain"/>
</dbReference>
<dbReference type="SMART" id="SM00271">
    <property type="entry name" value="DnaJ"/>
    <property type="match status" value="1"/>
</dbReference>
<dbReference type="PROSITE" id="PS50076">
    <property type="entry name" value="DNAJ_2"/>
    <property type="match status" value="1"/>
</dbReference>
<dbReference type="Proteomes" id="UP000012040">
    <property type="component" value="Chromosome"/>
</dbReference>
<evidence type="ECO:0000256" key="8">
    <source>
        <dbReference type="ARBA" id="ARBA00053423"/>
    </source>
</evidence>
<reference evidence="15 16" key="1">
    <citation type="journal article" date="2013" name="ISME J.">
        <title>By their genes ye shall know them: genomic signatures of predatory bacteria.</title>
        <authorList>
            <person name="Pasternak Z."/>
            <person name="Pietrokovski S."/>
            <person name="Rotem O."/>
            <person name="Gophna U."/>
            <person name="Lurie-Weinberger M.N."/>
            <person name="Jurkevitch E."/>
        </authorList>
    </citation>
    <scope>NUCLEOTIDE SEQUENCE [LARGE SCALE GENOMIC DNA]</scope>
    <source>
        <strain evidence="15 16">JSS</strain>
    </source>
</reference>
<keyword evidence="6 11" id="KW-0346">Stress response</keyword>
<dbReference type="eggNOG" id="COG0484">
    <property type="taxonomic scope" value="Bacteria"/>
</dbReference>
<dbReference type="PROSITE" id="PS00636">
    <property type="entry name" value="DNAJ_1"/>
    <property type="match status" value="1"/>
</dbReference>
<organism evidence="15 16">
    <name type="scientific">Pseudobdellovibrio exovorus JSS</name>
    <dbReference type="NCBI Taxonomy" id="1184267"/>
    <lineage>
        <taxon>Bacteria</taxon>
        <taxon>Pseudomonadati</taxon>
        <taxon>Bdellovibrionota</taxon>
        <taxon>Bdellovibrionia</taxon>
        <taxon>Bdellovibrionales</taxon>
        <taxon>Pseudobdellovibrionaceae</taxon>
        <taxon>Pseudobdellovibrio</taxon>
    </lineage>
</organism>
<evidence type="ECO:0000256" key="3">
    <source>
        <dbReference type="ARBA" id="ARBA00022737"/>
    </source>
</evidence>
<dbReference type="OrthoDB" id="5289347at2"/>
<evidence type="ECO:0000256" key="7">
    <source>
        <dbReference type="ARBA" id="ARBA00023186"/>
    </source>
</evidence>
<evidence type="ECO:0000313" key="15">
    <source>
        <dbReference type="EMBL" id="AGH95852.1"/>
    </source>
</evidence>
<evidence type="ECO:0000256" key="10">
    <source>
        <dbReference type="ARBA" id="ARBA00067609"/>
    </source>
</evidence>
<dbReference type="SUPFAM" id="SSF49493">
    <property type="entry name" value="HSP40/DnaJ peptide-binding domain"/>
    <property type="match status" value="2"/>
</dbReference>
<dbReference type="InterPro" id="IPR002939">
    <property type="entry name" value="DnaJ_C"/>
</dbReference>
<feature type="repeat" description="CXXCXGXG motif" evidence="11">
    <location>
        <begin position="153"/>
        <end position="160"/>
    </location>
</feature>
<dbReference type="Gene3D" id="2.60.260.20">
    <property type="entry name" value="Urease metallochaperone UreE, N-terminal domain"/>
    <property type="match status" value="2"/>
</dbReference>
<dbReference type="PANTHER" id="PTHR43096:SF52">
    <property type="entry name" value="DNAJ HOMOLOG 1, MITOCHONDRIAL-RELATED"/>
    <property type="match status" value="1"/>
</dbReference>
<comment type="cofactor">
    <cofactor evidence="11">
        <name>Zn(2+)</name>
        <dbReference type="ChEBI" id="CHEBI:29105"/>
    </cofactor>
    <text evidence="11">Binds 2 Zn(2+) ions per monomer.</text>
</comment>
<evidence type="ECO:0000256" key="4">
    <source>
        <dbReference type="ARBA" id="ARBA00022771"/>
    </source>
</evidence>
<dbReference type="PANTHER" id="PTHR43096">
    <property type="entry name" value="DNAJ HOMOLOG 1, MITOCHONDRIAL-RELATED"/>
    <property type="match status" value="1"/>
</dbReference>
<evidence type="ECO:0000256" key="9">
    <source>
        <dbReference type="ARBA" id="ARBA00061004"/>
    </source>
</evidence>
<dbReference type="FunFam" id="2.60.260.20:FF:000013">
    <property type="entry name" value="DnaJ subfamily B member 11"/>
    <property type="match status" value="1"/>
</dbReference>
<evidence type="ECO:0000256" key="1">
    <source>
        <dbReference type="ARBA" id="ARBA00022705"/>
    </source>
</evidence>
<feature type="repeat" description="CXXCXGXG motif" evidence="11">
    <location>
        <begin position="192"/>
        <end position="199"/>
    </location>
</feature>
<dbReference type="FunFam" id="2.10.230.10:FF:000002">
    <property type="entry name" value="Molecular chaperone DnaJ"/>
    <property type="match status" value="1"/>
</dbReference>
<evidence type="ECO:0000313" key="16">
    <source>
        <dbReference type="Proteomes" id="UP000012040"/>
    </source>
</evidence>
<keyword evidence="7 11" id="KW-0143">Chaperone</keyword>
<keyword evidence="16" id="KW-1185">Reference proteome</keyword>
<dbReference type="PRINTS" id="PR00625">
    <property type="entry name" value="JDOMAIN"/>
</dbReference>
<evidence type="ECO:0000259" key="14">
    <source>
        <dbReference type="PROSITE" id="PS51188"/>
    </source>
</evidence>
<dbReference type="InterPro" id="IPR036869">
    <property type="entry name" value="J_dom_sf"/>
</dbReference>
<dbReference type="FunFam" id="1.10.287.110:FF:000034">
    <property type="entry name" value="Chaperone protein DnaJ"/>
    <property type="match status" value="1"/>
</dbReference>
<dbReference type="GO" id="GO:0006260">
    <property type="term" value="P:DNA replication"/>
    <property type="evidence" value="ECO:0007669"/>
    <property type="project" value="UniProtKB-KW"/>
</dbReference>
<dbReference type="CDD" id="cd10719">
    <property type="entry name" value="DnaJ_zf"/>
    <property type="match status" value="1"/>
</dbReference>
<evidence type="ECO:0000259" key="13">
    <source>
        <dbReference type="PROSITE" id="PS50076"/>
    </source>
</evidence>
<dbReference type="NCBIfam" id="NF008035">
    <property type="entry name" value="PRK10767.1"/>
    <property type="match status" value="1"/>
</dbReference>
<dbReference type="PATRIC" id="fig|1184267.3.peg.1657"/>
<evidence type="ECO:0000256" key="11">
    <source>
        <dbReference type="HAMAP-Rule" id="MF_01152"/>
    </source>
</evidence>
<dbReference type="CDD" id="cd10747">
    <property type="entry name" value="DnaJ_C"/>
    <property type="match status" value="1"/>
</dbReference>
<dbReference type="SUPFAM" id="SSF46565">
    <property type="entry name" value="Chaperone J-domain"/>
    <property type="match status" value="1"/>
</dbReference>
<dbReference type="CDD" id="cd06257">
    <property type="entry name" value="DnaJ"/>
    <property type="match status" value="1"/>
</dbReference>
<dbReference type="GO" id="GO:0009408">
    <property type="term" value="P:response to heat"/>
    <property type="evidence" value="ECO:0007669"/>
    <property type="project" value="InterPro"/>
</dbReference>
<dbReference type="NCBIfam" id="TIGR02349">
    <property type="entry name" value="DnaJ_bact"/>
    <property type="match status" value="1"/>
</dbReference>
<dbReference type="GO" id="GO:0042026">
    <property type="term" value="P:protein refolding"/>
    <property type="evidence" value="ECO:0007669"/>
    <property type="project" value="TreeGrafter"/>
</dbReference>
<comment type="subcellular location">
    <subcellularLocation>
        <location evidence="11">Cytoplasm</location>
    </subcellularLocation>
</comment>
<evidence type="ECO:0000256" key="5">
    <source>
        <dbReference type="ARBA" id="ARBA00022833"/>
    </source>
</evidence>
<dbReference type="Gene3D" id="2.10.230.10">
    <property type="entry name" value="Heat shock protein DnaJ, cysteine-rich domain"/>
    <property type="match status" value="1"/>
</dbReference>
<feature type="domain" description="J" evidence="13">
    <location>
        <begin position="6"/>
        <end position="71"/>
    </location>
</feature>
<dbReference type="InterPro" id="IPR008971">
    <property type="entry name" value="HSP40/DnaJ_pept-bd"/>
</dbReference>
<feature type="binding site" evidence="11">
    <location>
        <position position="170"/>
    </location>
    <ligand>
        <name>Zn(2+)</name>
        <dbReference type="ChEBI" id="CHEBI:29105"/>
        <label>2</label>
    </ligand>
</feature>
<dbReference type="SUPFAM" id="SSF57938">
    <property type="entry name" value="DnaJ/Hsp40 cysteine-rich domain"/>
    <property type="match status" value="1"/>
</dbReference>
<dbReference type="KEGG" id="bex:A11Q_1636"/>
<feature type="binding site" evidence="11">
    <location>
        <position position="153"/>
    </location>
    <ligand>
        <name>Zn(2+)</name>
        <dbReference type="ChEBI" id="CHEBI:29105"/>
        <label>1</label>
    </ligand>
</feature>
<keyword evidence="11" id="KW-0963">Cytoplasm</keyword>
<feature type="binding site" evidence="11">
    <location>
        <position position="173"/>
    </location>
    <ligand>
        <name>Zn(2+)</name>
        <dbReference type="ChEBI" id="CHEBI:29105"/>
        <label>2</label>
    </ligand>
</feature>
<feature type="binding site" evidence="11">
    <location>
        <position position="206"/>
    </location>
    <ligand>
        <name>Zn(2+)</name>
        <dbReference type="ChEBI" id="CHEBI:29105"/>
        <label>1</label>
    </ligand>
</feature>
<dbReference type="STRING" id="1184267.A11Q_1636"/>
<comment type="subunit">
    <text evidence="11">Homodimer.</text>
</comment>
<sequence>MSSKRDYYEILGVDRSADADTIKKAYRKLAMQYHPDRNPGDKVAEDKFKEAAEAYEVLSDGEKKARYDRFGHQAFQGGGGGGGFHDMNDIFSQFGDIFGDIFGGGFSQQGGGRSRSRNSVRKGSDLRFITEIELEEVISGKEAQIEFDTEANCDDCNGSGAAKGSSATTCPVCRGSGQVVRQQGFFTMATTCHNCQGSGEVIETPCSGCRGKGRVGVKRKIKVTIPPGVDNGTRLRVANEGEGGYRGGPNGDLFVEIRVKEDEIFERDGDHLFAQLDVPYIQFLLGGELTTDVLDGEVTLEIPRGSKAGDRLKVAGRGMPSLRGSRRGDLYFTLNVEFPKKLSEDEEKLIRELAEIGKVKVSAKKKGFFK</sequence>
<dbReference type="InterPro" id="IPR001305">
    <property type="entry name" value="HSP_DnaJ_Cys-rich_dom"/>
</dbReference>